<dbReference type="Pfam" id="PF16206">
    <property type="entry name" value="Mon2_C"/>
    <property type="match status" value="2"/>
</dbReference>
<feature type="compositionally biased region" description="Low complexity" evidence="3">
    <location>
        <begin position="242"/>
        <end position="260"/>
    </location>
</feature>
<evidence type="ECO:0008006" key="10">
    <source>
        <dbReference type="Google" id="ProtNLM"/>
    </source>
</evidence>
<dbReference type="PANTHER" id="PTHR34199:SF4">
    <property type="entry name" value="ARM REPEAT SUPERFAMILY PROTEIN"/>
    <property type="match status" value="1"/>
</dbReference>
<protein>
    <recommendedName>
        <fullName evidence="10">Protein MON2 homolog</fullName>
    </recommendedName>
</protein>
<dbReference type="OMA" id="AWRLCLN"/>
<dbReference type="Pfam" id="PF16213">
    <property type="entry name" value="DCB"/>
    <property type="match status" value="1"/>
</dbReference>
<feature type="domain" description="Mon2/Sec7/BIG1-like HUS" evidence="5">
    <location>
        <begin position="287"/>
        <end position="441"/>
    </location>
</feature>
<dbReference type="Proteomes" id="UP000007797">
    <property type="component" value="Unassembled WGS sequence"/>
</dbReference>
<evidence type="ECO:0000259" key="4">
    <source>
        <dbReference type="Pfam" id="PF09324"/>
    </source>
</evidence>
<dbReference type="InterPro" id="IPR032629">
    <property type="entry name" value="DCB_dom"/>
</dbReference>
<evidence type="ECO:0000256" key="2">
    <source>
        <dbReference type="ARBA" id="ARBA00022927"/>
    </source>
</evidence>
<feature type="region of interest" description="Disordered" evidence="3">
    <location>
        <begin position="201"/>
        <end position="262"/>
    </location>
</feature>
<evidence type="ECO:0000259" key="7">
    <source>
        <dbReference type="Pfam" id="PF16213"/>
    </source>
</evidence>
<dbReference type="PANTHER" id="PTHR34199">
    <property type="entry name" value="NUMOD3 MOTIF FAMILY PROTEIN, EXPRESSED"/>
    <property type="match status" value="1"/>
</dbReference>
<evidence type="ECO:0000256" key="3">
    <source>
        <dbReference type="SAM" id="MobiDB-lite"/>
    </source>
</evidence>
<dbReference type="GO" id="GO:0015031">
    <property type="term" value="P:protein transport"/>
    <property type="evidence" value="ECO:0007669"/>
    <property type="project" value="UniProtKB-KW"/>
</dbReference>
<evidence type="ECO:0000259" key="5">
    <source>
        <dbReference type="Pfam" id="PF12783"/>
    </source>
</evidence>
<proteinExistence type="predicted"/>
<sequence>MVKELMHSHRCVLCFRVTLIRAVKEYTTNNKSISQEARTKFPQIKEASERGILKLKYIEDQSSTHDKLLEALSKSEDVLKPFLLACDTKNQKMISISIGSILKLISQSVVSISTLPLILAKMTMLVDVGSEEQVQLKVLQGLLILITTLHDIHDDLLAQCLVLCFRLHSSKNSSIQHTSYATLPQIIRIIFDRVRHELQDQLPPDSTSLSGSNKGISSSPSDSSPQLQSISPNINLANNETSSSQDTVSVDPSSSSTNSPILMKKSSSAVELQNDKNGVPSSLKPCTRDAYLLLEDLCHITGGDNPTWLPPTTTIARSTGLELIEMIISVNQKLFIHLEEFKFLLKDRVCPLLIKSFKFKMDFGHTVRLMRVITQYISKYASIMVTESDVLLTKTIRMMESDNPIWMQVLALESLKTYTEDPAILRLFFRNYDKDNNAAKIFENLASCIGKYVQNLYHLDSSHYVLVNTSKNRWMDLLNRDESPIVKDNYIISICTESITGIVNAVSEINNPELSGERDEIFPQMANSCWVSILGAISMLLSKANDETLIQIVLKSLQSFTNTCGELHLSAPRDALLTCLCKTAMPTSLNSPYYGSSGEPREETEKKDKEKDETNKDDGDQQASSNGTNTLYAQPTIKNFLSLKTLLNIAHCMGGVLDETWLLVLETLEIWDKVLKTMNQTLQQDDRPNNNTNIGNSNNNISSNSVSSSPRPIGQGEIPILMTAMNSLFKSSYQLDDRSINYLFEALSKLCTNSLSKSSFVNSPTNLFSISKLVEASLSNISRIDKLWPLVSHHLIETVNFKNTYVRAFGVDSLTQIIKNALSLSSFPMTDIGADEYGGRIEGGEKTEGTNSGTPPKKFRSWDVEKLQERILESIHQILSVSGQILTTSWPILLSILLRVAHNNEKQYITIAFESLKLICNEFLSNLSPSCLVMVIEVVCSFVSQKSDINISLSASSGLLSDLTYFLANENALSNSKFKLEEEQQKDLLQQQQQQESDFILPPRVPGRIRLTIPSSSPYFLDKDRNLMSRMWLCAFTSMKVLCIDPRPAIRNGVIVSLFQTLATSLHLLEKDLIDLILWRILFPLVDEVKLCSEQADKERIDSDLGGGVMLLVHHSRNTAQKQWDETQVLPIGRMVIVFKTFFDTLRTLSTFTQAWEKLLNILETESKSSSKEVSMASISSLHEIVNSPITDISHPEITESVWDCLLRLSVKLTDQTNPVPKSLSVYIKVFLDFYNKTKSAMDSRQIIRVLQILYPLGLSELTNPQIHTLQLLKTFPPISEDIFPILITMLLKYVSIGINFEYSPSNCSVIFPPVVITKDLVYYSPMTEKSIDLISELFLHPTTTTTMRASIYEDILKVFGASMLTKFTKYHSNIWKISVTNLIKILPKGLLSINQDTQLLNSIKRNIIWTELIDSIQTFILHERTAQNTPNSSEKRSEEDKFDIDIINALSSEMVGFSGINVERVSIIRDRLVEILNEGSMLYNTGREKLSQSCYQNMFSICSKADPSNQESIEIAKTILPVILKRCREVLQHFVVDEKQSGQFPLSRTRLSEVSFVLKEIRDLQLQPGIYQQQIGGKSNNNIIEMGGKRPHLLELFGIISDCICTSEKEIKELLRSIFSIIGTEFLNIN</sequence>
<feature type="compositionally biased region" description="Polar residues" evidence="3">
    <location>
        <begin position="232"/>
        <end position="241"/>
    </location>
</feature>
<dbReference type="RefSeq" id="XP_004357720.1">
    <property type="nucleotide sequence ID" value="XM_004357663.1"/>
</dbReference>
<dbReference type="InterPro" id="IPR015403">
    <property type="entry name" value="Mon2/Sec7/BIG1-like_HDS"/>
</dbReference>
<organism evidence="8 9">
    <name type="scientific">Cavenderia fasciculata</name>
    <name type="common">Slime mold</name>
    <name type="synonym">Dictyostelium fasciculatum</name>
    <dbReference type="NCBI Taxonomy" id="261658"/>
    <lineage>
        <taxon>Eukaryota</taxon>
        <taxon>Amoebozoa</taxon>
        <taxon>Evosea</taxon>
        <taxon>Eumycetozoa</taxon>
        <taxon>Dictyostelia</taxon>
        <taxon>Acytosteliales</taxon>
        <taxon>Cavenderiaceae</taxon>
        <taxon>Cavenderia</taxon>
    </lineage>
</organism>
<feature type="domain" description="Mon2/Sec7/BIG1-like HDS" evidence="4">
    <location>
        <begin position="865"/>
        <end position="917"/>
    </location>
</feature>
<dbReference type="InterPro" id="IPR016024">
    <property type="entry name" value="ARM-type_fold"/>
</dbReference>
<evidence type="ECO:0000313" key="9">
    <source>
        <dbReference type="Proteomes" id="UP000007797"/>
    </source>
</evidence>
<dbReference type="GeneID" id="14871544"/>
<reference evidence="9" key="1">
    <citation type="journal article" date="2011" name="Genome Res.">
        <title>Phylogeny-wide analysis of social amoeba genomes highlights ancient origins for complex intercellular communication.</title>
        <authorList>
            <person name="Heidel A.J."/>
            <person name="Lawal H.M."/>
            <person name="Felder M."/>
            <person name="Schilde C."/>
            <person name="Helps N.R."/>
            <person name="Tunggal B."/>
            <person name="Rivero F."/>
            <person name="John U."/>
            <person name="Schleicher M."/>
            <person name="Eichinger L."/>
            <person name="Platzer M."/>
            <person name="Noegel A.A."/>
            <person name="Schaap P."/>
            <person name="Gloeckner G."/>
        </authorList>
    </citation>
    <scope>NUCLEOTIDE SEQUENCE [LARGE SCALE GENOMIC DNA]</scope>
    <source>
        <strain evidence="9">SH3</strain>
    </source>
</reference>
<accession>F4PXB6</accession>
<evidence type="ECO:0000256" key="1">
    <source>
        <dbReference type="ARBA" id="ARBA00022448"/>
    </source>
</evidence>
<evidence type="ECO:0000259" key="6">
    <source>
        <dbReference type="Pfam" id="PF16206"/>
    </source>
</evidence>
<dbReference type="InterPro" id="IPR032817">
    <property type="entry name" value="Mon2_C"/>
</dbReference>
<evidence type="ECO:0000313" key="8">
    <source>
        <dbReference type="EMBL" id="EGG19426.1"/>
    </source>
</evidence>
<feature type="compositionally biased region" description="Low complexity" evidence="3">
    <location>
        <begin position="689"/>
        <end position="709"/>
    </location>
</feature>
<feature type="region of interest" description="Disordered" evidence="3">
    <location>
        <begin position="682"/>
        <end position="711"/>
    </location>
</feature>
<keyword evidence="9" id="KW-1185">Reference proteome</keyword>
<feature type="domain" description="Mon2/Sec7/BIG1-like dimerisation and cyclophilin-binding" evidence="7">
    <location>
        <begin position="25"/>
        <end position="197"/>
    </location>
</feature>
<feature type="compositionally biased region" description="Basic and acidic residues" evidence="3">
    <location>
        <begin position="599"/>
        <end position="619"/>
    </location>
</feature>
<dbReference type="SUPFAM" id="SSF48371">
    <property type="entry name" value="ARM repeat"/>
    <property type="match status" value="2"/>
</dbReference>
<feature type="compositionally biased region" description="Low complexity" evidence="3">
    <location>
        <begin position="206"/>
        <end position="231"/>
    </location>
</feature>
<dbReference type="InterPro" id="IPR032691">
    <property type="entry name" value="Mon2/Sec7/BIG1-like_HUS"/>
</dbReference>
<gene>
    <name evidence="8" type="primary">mon2</name>
    <name evidence="8" type="ORF">DFA_00003</name>
</gene>
<dbReference type="Pfam" id="PF12783">
    <property type="entry name" value="Sec7-like_HUS"/>
    <property type="match status" value="1"/>
</dbReference>
<dbReference type="Pfam" id="PF09324">
    <property type="entry name" value="Sec7-like_HDS"/>
    <property type="match status" value="1"/>
</dbReference>
<keyword evidence="1" id="KW-0813">Transport</keyword>
<keyword evidence="2" id="KW-0653">Protein transport</keyword>
<name>F4PXB6_CACFS</name>
<feature type="domain" description="Mon2 C-terminal" evidence="6">
    <location>
        <begin position="1323"/>
        <end position="1617"/>
    </location>
</feature>
<dbReference type="EMBL" id="GL883014">
    <property type="protein sequence ID" value="EGG19426.1"/>
    <property type="molecule type" value="Genomic_DNA"/>
</dbReference>
<feature type="region of interest" description="Disordered" evidence="3">
    <location>
        <begin position="591"/>
        <end position="630"/>
    </location>
</feature>
<dbReference type="OrthoDB" id="16567at2759"/>
<dbReference type="STRING" id="1054147.F4PXB6"/>
<feature type="compositionally biased region" description="Polar residues" evidence="3">
    <location>
        <begin position="621"/>
        <end position="630"/>
    </location>
</feature>
<feature type="domain" description="Mon2 C-terminal" evidence="6">
    <location>
        <begin position="922"/>
        <end position="1200"/>
    </location>
</feature>
<dbReference type="KEGG" id="dfa:DFA_00003"/>